<evidence type="ECO:0000256" key="5">
    <source>
        <dbReference type="ARBA" id="ARBA00023136"/>
    </source>
</evidence>
<dbReference type="AlphaFoldDB" id="A0A348AHY5"/>
<organism evidence="7 8">
    <name type="scientific">Methylomusa anaerophila</name>
    <dbReference type="NCBI Taxonomy" id="1930071"/>
    <lineage>
        <taxon>Bacteria</taxon>
        <taxon>Bacillati</taxon>
        <taxon>Bacillota</taxon>
        <taxon>Negativicutes</taxon>
        <taxon>Selenomonadales</taxon>
        <taxon>Sporomusaceae</taxon>
        <taxon>Methylomusa</taxon>
    </lineage>
</organism>
<evidence type="ECO:0000313" key="8">
    <source>
        <dbReference type="Proteomes" id="UP000276437"/>
    </source>
</evidence>
<feature type="transmembrane region" description="Helical" evidence="6">
    <location>
        <begin position="114"/>
        <end position="138"/>
    </location>
</feature>
<protein>
    <submittedName>
        <fullName evidence="7">Leucine export protein LeuE</fullName>
    </submittedName>
</protein>
<feature type="transmembrane region" description="Helical" evidence="6">
    <location>
        <begin position="184"/>
        <end position="203"/>
    </location>
</feature>
<dbReference type="GO" id="GO:0005886">
    <property type="term" value="C:plasma membrane"/>
    <property type="evidence" value="ECO:0007669"/>
    <property type="project" value="UniProtKB-SubCell"/>
</dbReference>
<keyword evidence="4 6" id="KW-1133">Transmembrane helix</keyword>
<feature type="transmembrane region" description="Helical" evidence="6">
    <location>
        <begin position="6"/>
        <end position="28"/>
    </location>
</feature>
<keyword evidence="2" id="KW-1003">Cell membrane</keyword>
<name>A0A348AHY5_9FIRM</name>
<comment type="subcellular location">
    <subcellularLocation>
        <location evidence="1">Cell membrane</location>
        <topology evidence="1">Multi-pass membrane protein</topology>
    </subcellularLocation>
</comment>
<dbReference type="PANTHER" id="PTHR30086">
    <property type="entry name" value="ARGININE EXPORTER PROTEIN ARGO"/>
    <property type="match status" value="1"/>
</dbReference>
<gene>
    <name evidence="7" type="ORF">MAMMFC1_01344</name>
</gene>
<evidence type="ECO:0000256" key="2">
    <source>
        <dbReference type="ARBA" id="ARBA00022475"/>
    </source>
</evidence>
<dbReference type="GO" id="GO:0015171">
    <property type="term" value="F:amino acid transmembrane transporter activity"/>
    <property type="evidence" value="ECO:0007669"/>
    <property type="project" value="TreeGrafter"/>
</dbReference>
<keyword evidence="3 6" id="KW-0812">Transmembrane</keyword>
<dbReference type="EMBL" id="AP018449">
    <property type="protein sequence ID" value="BBB90683.1"/>
    <property type="molecule type" value="Genomic_DNA"/>
</dbReference>
<accession>A0A348AHY5</accession>
<feature type="transmembrane region" description="Helical" evidence="6">
    <location>
        <begin position="144"/>
        <end position="164"/>
    </location>
</feature>
<evidence type="ECO:0000256" key="3">
    <source>
        <dbReference type="ARBA" id="ARBA00022692"/>
    </source>
</evidence>
<sequence>MELHIFIKGLILGFSIAAPVGPMGLLCIRRTLLNGMTTGFISGLGTATADALYGCIAAFSLTVVSTFLFDHQELLRLTGGLLLLYLGFTTFISKPAPVIDNSDSTCILRSYTSAFFLTLTNPLTIMVFAAIFAGLGLGSPRQDLSLSVLLVAGVFSGSSIWWLILSGTTAMLRARLNQAWVKWINWLSGMIIAAFGLLSLLTLF</sequence>
<proteinExistence type="predicted"/>
<dbReference type="KEGG" id="mana:MAMMFC1_01344"/>
<reference evidence="7 8" key="1">
    <citation type="journal article" date="2018" name="Int. J. Syst. Evol. Microbiol.">
        <title>Methylomusa anaerophila gen. nov., sp. nov., an anaerobic methanol-utilizing bacterium isolated from a microbial fuel cell.</title>
        <authorList>
            <person name="Amano N."/>
            <person name="Yamamuro A."/>
            <person name="Miyahara M."/>
            <person name="Kouzuma A."/>
            <person name="Abe T."/>
            <person name="Watanabe K."/>
        </authorList>
    </citation>
    <scope>NUCLEOTIDE SEQUENCE [LARGE SCALE GENOMIC DNA]</scope>
    <source>
        <strain evidence="7 8">MMFC1</strain>
    </source>
</reference>
<feature type="transmembrane region" description="Helical" evidence="6">
    <location>
        <begin position="74"/>
        <end position="93"/>
    </location>
</feature>
<evidence type="ECO:0000256" key="4">
    <source>
        <dbReference type="ARBA" id="ARBA00022989"/>
    </source>
</evidence>
<evidence type="ECO:0000256" key="6">
    <source>
        <dbReference type="SAM" id="Phobius"/>
    </source>
</evidence>
<dbReference type="PANTHER" id="PTHR30086:SF20">
    <property type="entry name" value="ARGININE EXPORTER PROTEIN ARGO-RELATED"/>
    <property type="match status" value="1"/>
</dbReference>
<feature type="transmembrane region" description="Helical" evidence="6">
    <location>
        <begin position="40"/>
        <end position="68"/>
    </location>
</feature>
<dbReference type="InterPro" id="IPR001123">
    <property type="entry name" value="LeuE-type"/>
</dbReference>
<dbReference type="RefSeq" id="WP_126307542.1">
    <property type="nucleotide sequence ID" value="NZ_AP018449.1"/>
</dbReference>
<evidence type="ECO:0000313" key="7">
    <source>
        <dbReference type="EMBL" id="BBB90683.1"/>
    </source>
</evidence>
<dbReference type="OrthoDB" id="5638726at2"/>
<evidence type="ECO:0000256" key="1">
    <source>
        <dbReference type="ARBA" id="ARBA00004651"/>
    </source>
</evidence>
<dbReference type="Pfam" id="PF01810">
    <property type="entry name" value="LysE"/>
    <property type="match status" value="1"/>
</dbReference>
<dbReference type="Proteomes" id="UP000276437">
    <property type="component" value="Chromosome"/>
</dbReference>
<keyword evidence="8" id="KW-1185">Reference proteome</keyword>
<keyword evidence="5 6" id="KW-0472">Membrane</keyword>